<evidence type="ECO:0000313" key="1">
    <source>
        <dbReference type="EMBL" id="OCT86494.1"/>
    </source>
</evidence>
<dbReference type="AlphaFoldDB" id="A0A974HQE5"/>
<dbReference type="Proteomes" id="UP000694892">
    <property type="component" value="Chromosome 3S"/>
</dbReference>
<dbReference type="EMBL" id="CM004471">
    <property type="protein sequence ID" value="OCT86494.1"/>
    <property type="molecule type" value="Genomic_DNA"/>
</dbReference>
<reference evidence="2" key="1">
    <citation type="journal article" date="2016" name="Nature">
        <title>Genome evolution in the allotetraploid frog Xenopus laevis.</title>
        <authorList>
            <person name="Session A.M."/>
            <person name="Uno Y."/>
            <person name="Kwon T."/>
            <person name="Chapman J.A."/>
            <person name="Toyoda A."/>
            <person name="Takahashi S."/>
            <person name="Fukui A."/>
            <person name="Hikosaka A."/>
            <person name="Suzuki A."/>
            <person name="Kondo M."/>
            <person name="van Heeringen S.J."/>
            <person name="Quigley I."/>
            <person name="Heinz S."/>
            <person name="Ogino H."/>
            <person name="Ochi H."/>
            <person name="Hellsten U."/>
            <person name="Lyons J.B."/>
            <person name="Simakov O."/>
            <person name="Putnam N."/>
            <person name="Stites J."/>
            <person name="Kuroki Y."/>
            <person name="Tanaka T."/>
            <person name="Michiue T."/>
            <person name="Watanabe M."/>
            <person name="Bogdanovic O."/>
            <person name="Lister R."/>
            <person name="Georgiou G."/>
            <person name="Paranjpe S.S."/>
            <person name="van Kruijsbergen I."/>
            <person name="Shu S."/>
            <person name="Carlson J."/>
            <person name="Kinoshita T."/>
            <person name="Ohta Y."/>
            <person name="Mawaribuchi S."/>
            <person name="Jenkins J."/>
            <person name="Grimwood J."/>
            <person name="Schmutz J."/>
            <person name="Mitros T."/>
            <person name="Mozaffari S.V."/>
            <person name="Suzuki Y."/>
            <person name="Haramoto Y."/>
            <person name="Yamamoto T.S."/>
            <person name="Takagi C."/>
            <person name="Heald R."/>
            <person name="Miller K."/>
            <person name="Haudenschild C."/>
            <person name="Kitzman J."/>
            <person name="Nakayama T."/>
            <person name="Izutsu Y."/>
            <person name="Robert J."/>
            <person name="Fortriede J."/>
            <person name="Burns K."/>
            <person name="Lotay V."/>
            <person name="Karimi K."/>
            <person name="Yasuoka Y."/>
            <person name="Dichmann D.S."/>
            <person name="Flajnik M.F."/>
            <person name="Houston D.W."/>
            <person name="Shendure J."/>
            <person name="DuPasquier L."/>
            <person name="Vize P.D."/>
            <person name="Zorn A.M."/>
            <person name="Ito M."/>
            <person name="Marcotte E.M."/>
            <person name="Wallingford J.B."/>
            <person name="Ito Y."/>
            <person name="Asashima M."/>
            <person name="Ueno N."/>
            <person name="Matsuda Y."/>
            <person name="Veenstra G.J."/>
            <person name="Fujiyama A."/>
            <person name="Harland R.M."/>
            <person name="Taira M."/>
            <person name="Rokhsar D.S."/>
        </authorList>
    </citation>
    <scope>NUCLEOTIDE SEQUENCE [LARGE SCALE GENOMIC DNA]</scope>
    <source>
        <strain evidence="2">J</strain>
    </source>
</reference>
<accession>A0A974HQE5</accession>
<name>A0A974HQE5_XENLA</name>
<gene>
    <name evidence="1" type="ORF">XELAEV_18020180mg</name>
</gene>
<sequence>MYKQPMPLQTCRERNVSIKKGRKRGLCSLRTSYLYWPVYGTQWARLSPCSHFPFSSIINVMPTTDIDAAGYRSLQNTHIPRLFPPNLLTLHASCEWPGSRHAPEYICM</sequence>
<evidence type="ECO:0000313" key="2">
    <source>
        <dbReference type="Proteomes" id="UP000694892"/>
    </source>
</evidence>
<organism evidence="1 2">
    <name type="scientific">Xenopus laevis</name>
    <name type="common">African clawed frog</name>
    <dbReference type="NCBI Taxonomy" id="8355"/>
    <lineage>
        <taxon>Eukaryota</taxon>
        <taxon>Metazoa</taxon>
        <taxon>Chordata</taxon>
        <taxon>Craniata</taxon>
        <taxon>Vertebrata</taxon>
        <taxon>Euteleostomi</taxon>
        <taxon>Amphibia</taxon>
        <taxon>Batrachia</taxon>
        <taxon>Anura</taxon>
        <taxon>Pipoidea</taxon>
        <taxon>Pipidae</taxon>
        <taxon>Xenopodinae</taxon>
        <taxon>Xenopus</taxon>
        <taxon>Xenopus</taxon>
    </lineage>
</organism>
<proteinExistence type="predicted"/>
<protein>
    <submittedName>
        <fullName evidence="1">Uncharacterized protein</fullName>
    </submittedName>
</protein>